<proteinExistence type="predicted"/>
<protein>
    <submittedName>
        <fullName evidence="1">Uncharacterized protein</fullName>
    </submittedName>
</protein>
<comment type="caution">
    <text evidence="1">The sequence shown here is derived from an EMBL/GenBank/DDBJ whole genome shotgun (WGS) entry which is preliminary data.</text>
</comment>
<gene>
    <name evidence="1" type="ORF">LIER_38941</name>
</gene>
<name>A0AAV3QBN2_LITER</name>
<reference evidence="1 2" key="1">
    <citation type="submission" date="2024-01" db="EMBL/GenBank/DDBJ databases">
        <title>The complete chloroplast genome sequence of Lithospermum erythrorhizon: insights into the phylogenetic relationship among Boraginaceae species and the maternal lineages of purple gromwells.</title>
        <authorList>
            <person name="Okada T."/>
            <person name="Watanabe K."/>
        </authorList>
    </citation>
    <scope>NUCLEOTIDE SEQUENCE [LARGE SCALE GENOMIC DNA]</scope>
</reference>
<organism evidence="1 2">
    <name type="scientific">Lithospermum erythrorhizon</name>
    <name type="common">Purple gromwell</name>
    <name type="synonym">Lithospermum officinale var. erythrorhizon</name>
    <dbReference type="NCBI Taxonomy" id="34254"/>
    <lineage>
        <taxon>Eukaryota</taxon>
        <taxon>Viridiplantae</taxon>
        <taxon>Streptophyta</taxon>
        <taxon>Embryophyta</taxon>
        <taxon>Tracheophyta</taxon>
        <taxon>Spermatophyta</taxon>
        <taxon>Magnoliopsida</taxon>
        <taxon>eudicotyledons</taxon>
        <taxon>Gunneridae</taxon>
        <taxon>Pentapetalae</taxon>
        <taxon>asterids</taxon>
        <taxon>lamiids</taxon>
        <taxon>Boraginales</taxon>
        <taxon>Boraginaceae</taxon>
        <taxon>Boraginoideae</taxon>
        <taxon>Lithospermeae</taxon>
        <taxon>Lithospermum</taxon>
    </lineage>
</organism>
<sequence length="123" mass="13901">MPYTLNTFCSNLISINPVLLKDDPVSSLPYLVDSNCDTKSVQPALETLTHALICYPSNFLQLVLGKMKFSKVHKNLSPHHSCNWALKEEVLMTFIVLIETATFGFHNLPNMQSVPNRKPPQHH</sequence>
<keyword evidence="2" id="KW-1185">Reference proteome</keyword>
<dbReference type="Proteomes" id="UP001454036">
    <property type="component" value="Unassembled WGS sequence"/>
</dbReference>
<evidence type="ECO:0000313" key="1">
    <source>
        <dbReference type="EMBL" id="GAA0159903.1"/>
    </source>
</evidence>
<dbReference type="EMBL" id="BAABME010020265">
    <property type="protein sequence ID" value="GAA0159903.1"/>
    <property type="molecule type" value="Genomic_DNA"/>
</dbReference>
<evidence type="ECO:0000313" key="2">
    <source>
        <dbReference type="Proteomes" id="UP001454036"/>
    </source>
</evidence>
<dbReference type="AlphaFoldDB" id="A0AAV3QBN2"/>
<accession>A0AAV3QBN2</accession>